<feature type="binding site" evidence="5">
    <location>
        <begin position="25"/>
        <end position="31"/>
    </location>
    <ligand>
        <name>NADP(+)</name>
        <dbReference type="ChEBI" id="CHEBI:58349"/>
    </ligand>
</feature>
<evidence type="ECO:0000256" key="1">
    <source>
        <dbReference type="ARBA" id="ARBA00005959"/>
    </source>
</evidence>
<keyword evidence="4 5" id="KW-0413">Isomerase</keyword>
<feature type="site" description="Important for catalytic activity" evidence="5">
    <location>
        <position position="121"/>
    </location>
</feature>
<dbReference type="Gene3D" id="3.90.25.10">
    <property type="entry name" value="UDP-galactose 4-epimerase, domain 1"/>
    <property type="match status" value="1"/>
</dbReference>
<feature type="domain" description="NAD-dependent epimerase/dehydratase" evidence="6">
    <location>
        <begin position="21"/>
        <end position="251"/>
    </location>
</feature>
<reference evidence="7 8" key="1">
    <citation type="submission" date="2019-06" db="EMBL/GenBank/DDBJ databases">
        <title>Ochrobactrum cricket sp.nov., isolated from the insect Teleogryllus occipitalis living in deserted cropland.</title>
        <authorList>
            <person name="Hu M."/>
        </authorList>
    </citation>
    <scope>NUCLEOTIDE SEQUENCE [LARGE SCALE GENOMIC DNA]</scope>
    <source>
        <strain evidence="7 8">LCB8</strain>
    </source>
</reference>
<evidence type="ECO:0000259" key="6">
    <source>
        <dbReference type="Pfam" id="PF01370"/>
    </source>
</evidence>
<comment type="function">
    <text evidence="5">Catalyzes the two-step NADP-dependent conversion of GDP-4-dehydro-6-deoxy-D-mannose to GDP-fucose, involving an epimerase and a reductase reaction.</text>
</comment>
<keyword evidence="3 5" id="KW-0560">Oxidoreductase</keyword>
<dbReference type="SUPFAM" id="SSF51735">
    <property type="entry name" value="NAD(P)-binding Rossmann-fold domains"/>
    <property type="match status" value="1"/>
</dbReference>
<evidence type="ECO:0000256" key="3">
    <source>
        <dbReference type="ARBA" id="ARBA00023002"/>
    </source>
</evidence>
<keyword evidence="8" id="KW-1185">Reference proteome</keyword>
<comment type="catalytic activity">
    <reaction evidence="5">
        <text>GDP-beta-L-fucose + NADP(+) = GDP-4-dehydro-alpha-D-rhamnose + NADPH + H(+)</text>
        <dbReference type="Rhea" id="RHEA:18885"/>
        <dbReference type="ChEBI" id="CHEBI:15378"/>
        <dbReference type="ChEBI" id="CHEBI:57273"/>
        <dbReference type="ChEBI" id="CHEBI:57783"/>
        <dbReference type="ChEBI" id="CHEBI:57964"/>
        <dbReference type="ChEBI" id="CHEBI:58349"/>
        <dbReference type="EC" id="1.1.1.271"/>
    </reaction>
</comment>
<protein>
    <recommendedName>
        <fullName evidence="5">GDP-L-fucose synthase</fullName>
        <ecNumber evidence="5">1.1.1.271</ecNumber>
    </recommendedName>
    <alternativeName>
        <fullName evidence="5">GDP-4-keto-6-deoxy-D-mannose-3,5-epimerase-4-reductase</fullName>
    </alternativeName>
</protein>
<comment type="caution">
    <text evidence="7">The sequence shown here is derived from an EMBL/GenBank/DDBJ whole genome shotgun (WGS) entry which is preliminary data.</text>
</comment>
<dbReference type="EC" id="1.1.1.271" evidence="5"/>
<gene>
    <name evidence="5" type="primary">fcl</name>
    <name evidence="7" type="ORF">FIC94_00960</name>
</gene>
<dbReference type="RefSeq" id="WP_140023605.1">
    <property type="nucleotide sequence ID" value="NZ_JBHUFG010000002.1"/>
</dbReference>
<dbReference type="EMBL" id="VEWL01000001">
    <property type="protein sequence ID" value="TNV18224.1"/>
    <property type="molecule type" value="Genomic_DNA"/>
</dbReference>
<feature type="binding site" evidence="5">
    <location>
        <position position="201"/>
    </location>
    <ligand>
        <name>substrate</name>
    </ligand>
</feature>
<keyword evidence="2 5" id="KW-0521">NADP</keyword>
<proteinExistence type="inferred from homology"/>
<feature type="binding site" evidence="5">
    <location>
        <position position="193"/>
    </location>
    <ligand>
        <name>NADP(+)</name>
        <dbReference type="ChEBI" id="CHEBI:58349"/>
    </ligand>
</feature>
<dbReference type="PANTHER" id="PTHR43238">
    <property type="entry name" value="GDP-L-FUCOSE SYNTHASE"/>
    <property type="match status" value="1"/>
</dbReference>
<accession>A0ABY2Y8H4</accession>
<keyword evidence="5" id="KW-0511">Multifunctional enzyme</keyword>
<feature type="binding site" evidence="5">
    <location>
        <position position="283"/>
    </location>
    <ligand>
        <name>substrate</name>
    </ligand>
</feature>
<evidence type="ECO:0000256" key="5">
    <source>
        <dbReference type="HAMAP-Rule" id="MF_00956"/>
    </source>
</evidence>
<feature type="binding site" evidence="5">
    <location>
        <position position="223"/>
    </location>
    <ligand>
        <name>substrate</name>
    </ligand>
</feature>
<dbReference type="Pfam" id="PF01370">
    <property type="entry name" value="Epimerase"/>
    <property type="match status" value="1"/>
</dbReference>
<dbReference type="HAMAP" id="MF_00956">
    <property type="entry name" value="GDP_fucose_synth"/>
    <property type="match status" value="1"/>
</dbReference>
<evidence type="ECO:0000313" key="8">
    <source>
        <dbReference type="Proteomes" id="UP000312784"/>
    </source>
</evidence>
<feature type="active site" description="Proton donor/acceptor" evidence="5">
    <location>
        <position position="150"/>
    </location>
</feature>
<dbReference type="InterPro" id="IPR001509">
    <property type="entry name" value="Epimerase_deHydtase"/>
</dbReference>
<dbReference type="Gene3D" id="3.40.50.720">
    <property type="entry name" value="NAD(P)-binding Rossmann-like Domain"/>
    <property type="match status" value="1"/>
</dbReference>
<dbReference type="InterPro" id="IPR028614">
    <property type="entry name" value="GDP_fucose/colitose_synth"/>
</dbReference>
<dbReference type="Proteomes" id="UP000312784">
    <property type="component" value="Unassembled WGS sequence"/>
</dbReference>
<feature type="site" description="Important for catalytic activity" evidence="5">
    <location>
        <position position="123"/>
    </location>
</feature>
<sequence length="327" mass="35412">MTSLDINGTAEPVYSLAGKKIFVAGHTGMVGSAILRRLHGTDCDIITAAHSALDLTRQGPTENFITGRKPDVIIIAAAHVGGILANAQSPADFLYDNLAIGMNVIHAAHQTGVERLLWLGSSCIYPRDAAQPLTEDALMTGPLEATNEAYAIAKIAGLKYAEACARQFGDRFMTAMPTNLYGPNDNFDLNTSHVLPALMRRIHEAKVMGAEQVTLWGSGTPLREFLHVDDLADACLHLLQFHHGFEPVNIGSGEEISIKDLALLIARVVGYEGRFEHDLSKPDGTPRKFLDTSRMAALSWRPRISLEDGLRAVYSAWVEESAEAVAA</sequence>
<feature type="binding site" evidence="5">
    <location>
        <position position="154"/>
    </location>
    <ligand>
        <name>NADP(+)</name>
        <dbReference type="ChEBI" id="CHEBI:58349"/>
    </ligand>
</feature>
<feature type="binding site" evidence="5">
    <location>
        <begin position="177"/>
        <end position="180"/>
    </location>
    <ligand>
        <name>NADP(+)</name>
        <dbReference type="ChEBI" id="CHEBI:58349"/>
    </ligand>
</feature>
<evidence type="ECO:0000256" key="4">
    <source>
        <dbReference type="ARBA" id="ARBA00023235"/>
    </source>
</evidence>
<feature type="binding site" evidence="5">
    <location>
        <position position="216"/>
    </location>
    <ligand>
        <name>substrate</name>
    </ligand>
</feature>
<comment type="pathway">
    <text evidence="5">Nucleotide-sugar biosynthesis; GDP-L-fucose biosynthesis via de novo pathway; GDP-L-fucose from GDP-alpha-D-mannose: step 2/2.</text>
</comment>
<comment type="similarity">
    <text evidence="1 5">Belongs to the NAD(P)-dependent epimerase/dehydratase family. Fucose synthase subfamily.</text>
</comment>
<dbReference type="PANTHER" id="PTHR43238:SF1">
    <property type="entry name" value="GDP-L-FUCOSE SYNTHASE"/>
    <property type="match status" value="1"/>
</dbReference>
<evidence type="ECO:0000256" key="2">
    <source>
        <dbReference type="ARBA" id="ARBA00022857"/>
    </source>
</evidence>
<organism evidence="7 8">
    <name type="scientific">Ochrobactrum teleogrylli</name>
    <dbReference type="NCBI Taxonomy" id="2479765"/>
    <lineage>
        <taxon>Bacteria</taxon>
        <taxon>Pseudomonadati</taxon>
        <taxon>Pseudomonadota</taxon>
        <taxon>Alphaproteobacteria</taxon>
        <taxon>Hyphomicrobiales</taxon>
        <taxon>Brucellaceae</taxon>
        <taxon>Brucella/Ochrobactrum group</taxon>
        <taxon>Ochrobactrum</taxon>
    </lineage>
</organism>
<feature type="binding site" evidence="5">
    <location>
        <begin position="119"/>
        <end position="122"/>
    </location>
    <ligand>
        <name>NADP(+)</name>
        <dbReference type="ChEBI" id="CHEBI:58349"/>
    </ligand>
</feature>
<evidence type="ECO:0000313" key="7">
    <source>
        <dbReference type="EMBL" id="TNV18224.1"/>
    </source>
</evidence>
<dbReference type="InterPro" id="IPR036291">
    <property type="entry name" value="NAD(P)-bd_dom_sf"/>
</dbReference>
<dbReference type="CDD" id="cd05239">
    <property type="entry name" value="GDP_FS_SDR_e"/>
    <property type="match status" value="1"/>
</dbReference>
<name>A0ABY2Y8H4_9HYPH</name>